<dbReference type="Proteomes" id="UP001057291">
    <property type="component" value="Unassembled WGS sequence"/>
</dbReference>
<keyword evidence="4" id="KW-1185">Reference proteome</keyword>
<reference evidence="3" key="1">
    <citation type="journal article" date="2023" name="Int. J. Syst. Evol. Microbiol.">
        <title>Collibacillus ludicampi gen. nov., sp. nov., a new soil bacterium of the family Alicyclobacillaceae.</title>
        <authorList>
            <person name="Jojima T."/>
            <person name="Ioku Y."/>
            <person name="Fukuta Y."/>
            <person name="Shirasaka N."/>
            <person name="Matsumura Y."/>
            <person name="Mori M."/>
        </authorList>
    </citation>
    <scope>NUCLEOTIDE SEQUENCE</scope>
    <source>
        <strain evidence="3">TP075</strain>
    </source>
</reference>
<dbReference type="AlphaFoldDB" id="A0AAV4LFJ9"/>
<dbReference type="InterPro" id="IPR036938">
    <property type="entry name" value="PAP2/HPO_sf"/>
</dbReference>
<evidence type="ECO:0000313" key="3">
    <source>
        <dbReference type="EMBL" id="GIM46488.1"/>
    </source>
</evidence>
<dbReference type="Pfam" id="PF01569">
    <property type="entry name" value="PAP2"/>
    <property type="match status" value="1"/>
</dbReference>
<gene>
    <name evidence="3" type="ORF">DNHGIG_20370</name>
</gene>
<dbReference type="SMART" id="SM00014">
    <property type="entry name" value="acidPPc"/>
    <property type="match status" value="1"/>
</dbReference>
<feature type="transmembrane region" description="Helical" evidence="1">
    <location>
        <begin position="186"/>
        <end position="204"/>
    </location>
</feature>
<evidence type="ECO:0000313" key="4">
    <source>
        <dbReference type="Proteomes" id="UP001057291"/>
    </source>
</evidence>
<proteinExistence type="predicted"/>
<name>A0AAV4LFJ9_9BACL</name>
<accession>A0AAV4LFJ9</accession>
<dbReference type="PANTHER" id="PTHR14969">
    <property type="entry name" value="SPHINGOSINE-1-PHOSPHATE PHOSPHOHYDROLASE"/>
    <property type="match status" value="1"/>
</dbReference>
<keyword evidence="1" id="KW-1133">Transmembrane helix</keyword>
<feature type="domain" description="Phosphatidic acid phosphatase type 2/haloperoxidase" evidence="2">
    <location>
        <begin position="89"/>
        <end position="201"/>
    </location>
</feature>
<dbReference type="SUPFAM" id="SSF48317">
    <property type="entry name" value="Acid phosphatase/Vanadium-dependent haloperoxidase"/>
    <property type="match status" value="1"/>
</dbReference>
<feature type="transmembrane region" description="Helical" evidence="1">
    <location>
        <begin position="159"/>
        <end position="180"/>
    </location>
</feature>
<dbReference type="Gene3D" id="1.20.144.10">
    <property type="entry name" value="Phosphatidic acid phosphatase type 2/haloperoxidase"/>
    <property type="match status" value="2"/>
</dbReference>
<dbReference type="CDD" id="cd03392">
    <property type="entry name" value="PAP2_like_2"/>
    <property type="match status" value="1"/>
</dbReference>
<sequence length="213" mass="24184">MNVRYGLTLAFVLGLLSAIGFGLVALFISEHKIAQFDNTVTSYIQGFESPWLTVIMKFFTYIGSTPAVIVLSILVMILLYKILHHRMELIFFGIVLAGAGIMNQILKHIFARTRPDLHRLITAGGYSFPSGHSMAAFAMYGVLSFLLWRHIRTRLGRSLWLLLSTLMILAIGISRVYLGVHYPSDILGGYLASGWWLAFAIWFYQRYQEKKSR</sequence>
<comment type="caution">
    <text evidence="3">The sequence shown here is derived from an EMBL/GenBank/DDBJ whole genome shotgun (WGS) entry which is preliminary data.</text>
</comment>
<feature type="transmembrane region" description="Helical" evidence="1">
    <location>
        <begin position="87"/>
        <end position="106"/>
    </location>
</feature>
<feature type="transmembrane region" description="Helical" evidence="1">
    <location>
        <begin position="58"/>
        <end position="80"/>
    </location>
</feature>
<protein>
    <submittedName>
        <fullName evidence="3">Phosphatidylglycerophosphatase B</fullName>
    </submittedName>
</protein>
<evidence type="ECO:0000259" key="2">
    <source>
        <dbReference type="SMART" id="SM00014"/>
    </source>
</evidence>
<dbReference type="EMBL" id="BOQE01000001">
    <property type="protein sequence ID" value="GIM46488.1"/>
    <property type="molecule type" value="Genomic_DNA"/>
</dbReference>
<keyword evidence="1" id="KW-0472">Membrane</keyword>
<dbReference type="RefSeq" id="WP_282199584.1">
    <property type="nucleotide sequence ID" value="NZ_BOQE01000001.1"/>
</dbReference>
<evidence type="ECO:0000256" key="1">
    <source>
        <dbReference type="SAM" id="Phobius"/>
    </source>
</evidence>
<organism evidence="3 4">
    <name type="scientific">Collibacillus ludicampi</name>
    <dbReference type="NCBI Taxonomy" id="2771369"/>
    <lineage>
        <taxon>Bacteria</taxon>
        <taxon>Bacillati</taxon>
        <taxon>Bacillota</taxon>
        <taxon>Bacilli</taxon>
        <taxon>Bacillales</taxon>
        <taxon>Alicyclobacillaceae</taxon>
        <taxon>Collibacillus</taxon>
    </lineage>
</organism>
<keyword evidence="1" id="KW-0812">Transmembrane</keyword>
<feature type="transmembrane region" description="Helical" evidence="1">
    <location>
        <begin position="7"/>
        <end position="28"/>
    </location>
</feature>
<dbReference type="PANTHER" id="PTHR14969:SF13">
    <property type="entry name" value="AT30094P"/>
    <property type="match status" value="1"/>
</dbReference>
<dbReference type="InterPro" id="IPR000326">
    <property type="entry name" value="PAP2/HPO"/>
</dbReference>
<feature type="transmembrane region" description="Helical" evidence="1">
    <location>
        <begin position="126"/>
        <end position="147"/>
    </location>
</feature>